<proteinExistence type="predicted"/>
<dbReference type="EMBL" id="VLKI01000001">
    <property type="protein sequence ID" value="TWH90738.1"/>
    <property type="molecule type" value="Genomic_DNA"/>
</dbReference>
<protein>
    <submittedName>
        <fullName evidence="1">Uncharacterized protein</fullName>
    </submittedName>
</protein>
<comment type="caution">
    <text evidence="1">The sequence shown here is derived from an EMBL/GenBank/DDBJ whole genome shotgun (WGS) entry which is preliminary data.</text>
</comment>
<evidence type="ECO:0000313" key="1">
    <source>
        <dbReference type="EMBL" id="TWH90738.1"/>
    </source>
</evidence>
<name>A0A562K5M3_9BACI</name>
<reference evidence="1 2" key="1">
    <citation type="journal article" date="2015" name="Stand. Genomic Sci.">
        <title>Genomic Encyclopedia of Bacterial and Archaeal Type Strains, Phase III: the genomes of soil and plant-associated and newly described type strains.</title>
        <authorList>
            <person name="Whitman W.B."/>
            <person name="Woyke T."/>
            <person name="Klenk H.P."/>
            <person name="Zhou Y."/>
            <person name="Lilburn T.G."/>
            <person name="Beck B.J."/>
            <person name="De Vos P."/>
            <person name="Vandamme P."/>
            <person name="Eisen J.A."/>
            <person name="Garrity G."/>
            <person name="Hugenholtz P."/>
            <person name="Kyrpides N.C."/>
        </authorList>
    </citation>
    <scope>NUCLEOTIDE SEQUENCE [LARGE SCALE GENOMIC DNA]</scope>
    <source>
        <strain evidence="1 2">CGMCC 1.10115</strain>
    </source>
</reference>
<dbReference type="AlphaFoldDB" id="A0A562K5M3"/>
<accession>A0A562K5M3</accession>
<keyword evidence="2" id="KW-1185">Reference proteome</keyword>
<organism evidence="1 2">
    <name type="scientific">Cytobacillus oceanisediminis</name>
    <dbReference type="NCBI Taxonomy" id="665099"/>
    <lineage>
        <taxon>Bacteria</taxon>
        <taxon>Bacillati</taxon>
        <taxon>Bacillota</taxon>
        <taxon>Bacilli</taxon>
        <taxon>Bacillales</taxon>
        <taxon>Bacillaceae</taxon>
        <taxon>Cytobacillus</taxon>
    </lineage>
</organism>
<sequence>MVKLVIRSIFIIPWASFRSISFTKVYASCIIGNSTEYYNGSIGLDI</sequence>
<dbReference type="Proteomes" id="UP000318667">
    <property type="component" value="Unassembled WGS sequence"/>
</dbReference>
<gene>
    <name evidence="1" type="ORF">IQ19_00187</name>
</gene>
<evidence type="ECO:0000313" key="2">
    <source>
        <dbReference type="Proteomes" id="UP000318667"/>
    </source>
</evidence>